<dbReference type="EMBL" id="RBKT01000001">
    <property type="protein sequence ID" value="RKR88377.1"/>
    <property type="molecule type" value="Genomic_DNA"/>
</dbReference>
<dbReference type="AlphaFoldDB" id="A0A495JHK6"/>
<feature type="transmembrane region" description="Helical" evidence="2">
    <location>
        <begin position="191"/>
        <end position="209"/>
    </location>
</feature>
<feature type="region of interest" description="Disordered" evidence="1">
    <location>
        <begin position="404"/>
        <end position="498"/>
    </location>
</feature>
<dbReference type="Proteomes" id="UP000277671">
    <property type="component" value="Unassembled WGS sequence"/>
</dbReference>
<proteinExistence type="predicted"/>
<evidence type="ECO:0000256" key="1">
    <source>
        <dbReference type="SAM" id="MobiDB-lite"/>
    </source>
</evidence>
<keyword evidence="2" id="KW-0472">Membrane</keyword>
<reference evidence="3 4" key="1">
    <citation type="submission" date="2018-10" db="EMBL/GenBank/DDBJ databases">
        <title>Sequencing the genomes of 1000 actinobacteria strains.</title>
        <authorList>
            <person name="Klenk H.-P."/>
        </authorList>
    </citation>
    <scope>NUCLEOTIDE SEQUENCE [LARGE SCALE GENOMIC DNA]</scope>
    <source>
        <strain evidence="3 4">DSM 45175</strain>
    </source>
</reference>
<evidence type="ECO:0000313" key="3">
    <source>
        <dbReference type="EMBL" id="RKR88377.1"/>
    </source>
</evidence>
<keyword evidence="2" id="KW-1133">Transmembrane helix</keyword>
<evidence type="ECO:0008006" key="5">
    <source>
        <dbReference type="Google" id="ProtNLM"/>
    </source>
</evidence>
<accession>A0A495JHK6</accession>
<feature type="transmembrane region" description="Helical" evidence="2">
    <location>
        <begin position="165"/>
        <end position="184"/>
    </location>
</feature>
<name>A0A495JHK6_9ACTN</name>
<feature type="transmembrane region" description="Helical" evidence="2">
    <location>
        <begin position="256"/>
        <end position="276"/>
    </location>
</feature>
<feature type="transmembrane region" description="Helical" evidence="2">
    <location>
        <begin position="215"/>
        <end position="244"/>
    </location>
</feature>
<keyword evidence="2" id="KW-0812">Transmembrane</keyword>
<dbReference type="RefSeq" id="WP_170208575.1">
    <property type="nucleotide sequence ID" value="NZ_RBKT01000001.1"/>
</dbReference>
<organism evidence="3 4">
    <name type="scientific">Micromonospora pisi</name>
    <dbReference type="NCBI Taxonomy" id="589240"/>
    <lineage>
        <taxon>Bacteria</taxon>
        <taxon>Bacillati</taxon>
        <taxon>Actinomycetota</taxon>
        <taxon>Actinomycetes</taxon>
        <taxon>Micromonosporales</taxon>
        <taxon>Micromonosporaceae</taxon>
        <taxon>Micromonospora</taxon>
    </lineage>
</organism>
<comment type="caution">
    <text evidence="3">The sequence shown here is derived from an EMBL/GenBank/DDBJ whole genome shotgun (WGS) entry which is preliminary data.</text>
</comment>
<protein>
    <recommendedName>
        <fullName evidence="5">TrbL/VirB6 plasmid conjugal transfer protein</fullName>
    </recommendedName>
</protein>
<feature type="transmembrane region" description="Helical" evidence="2">
    <location>
        <begin position="72"/>
        <end position="90"/>
    </location>
</feature>
<keyword evidence="4" id="KW-1185">Reference proteome</keyword>
<sequence length="498" mass="49168">MITACVPLGSDVNGCNPGDIIGGIVGGVAGNAWESVCKSFADAATSLLKTFADAFVAFPNIDLMSIDGPYAISKWLAMGIAALLLLIQIIRTAVTQDGSALAQGLVGTGKAVLAFLATMLVANAALIASDEITKGIVDRSLGGNDGLKAKLTVLFQLTSVNGTSASLMLILALVGIALTLVLWFEMLLRNAAIAVLLATSPIAAVGQISETTKSWWSKLCAATIQLIILKPVIAMVFAIGFGIFGDPTDPTRATDLTTLLTGMLILLLAVVAWPVIARFFTFATVQAAAGGGMAGLLGFAAGRTNSGGSPVGVNPAQFSQATEARTMAAAGTETGAAGATGATGAGATGAAASGGSAAAGAGAAGAAGALGAVALPIAVAAAGIDMAQRAVNSLAGRMEQTAGHAGIHGANPHARPAGYPQYGGSWTGAATGGGSGGSPQPAPSIEADRSSSVAADVQHPVAPGAMPETRTEPVAADPGPPPVPHQPTYTSPIEEVGK</sequence>
<evidence type="ECO:0000313" key="4">
    <source>
        <dbReference type="Proteomes" id="UP000277671"/>
    </source>
</evidence>
<feature type="transmembrane region" description="Helical" evidence="2">
    <location>
        <begin position="111"/>
        <end position="129"/>
    </location>
</feature>
<gene>
    <name evidence="3" type="ORF">BDK92_2694</name>
</gene>
<evidence type="ECO:0000256" key="2">
    <source>
        <dbReference type="SAM" id="Phobius"/>
    </source>
</evidence>